<dbReference type="InterPro" id="IPR041567">
    <property type="entry name" value="COI1_F-box"/>
</dbReference>
<dbReference type="STRING" id="3476.A0A2P5C1R8"/>
<evidence type="ECO:0000313" key="4">
    <source>
        <dbReference type="Proteomes" id="UP000237105"/>
    </source>
</evidence>
<dbReference type="Gene3D" id="1.20.1280.50">
    <property type="match status" value="1"/>
</dbReference>
<feature type="domain" description="Transport inhibitor response 1" evidence="2">
    <location>
        <begin position="52"/>
        <end position="85"/>
    </location>
</feature>
<evidence type="ECO:0000259" key="1">
    <source>
        <dbReference type="Pfam" id="PF18511"/>
    </source>
</evidence>
<organism evidence="3 4">
    <name type="scientific">Parasponia andersonii</name>
    <name type="common">Sponia andersonii</name>
    <dbReference type="NCBI Taxonomy" id="3476"/>
    <lineage>
        <taxon>Eukaryota</taxon>
        <taxon>Viridiplantae</taxon>
        <taxon>Streptophyta</taxon>
        <taxon>Embryophyta</taxon>
        <taxon>Tracheophyta</taxon>
        <taxon>Spermatophyta</taxon>
        <taxon>Magnoliopsida</taxon>
        <taxon>eudicotyledons</taxon>
        <taxon>Gunneridae</taxon>
        <taxon>Pentapetalae</taxon>
        <taxon>rosids</taxon>
        <taxon>fabids</taxon>
        <taxon>Rosales</taxon>
        <taxon>Cannabaceae</taxon>
        <taxon>Parasponia</taxon>
    </lineage>
</organism>
<dbReference type="Pfam" id="PF18791">
    <property type="entry name" value="Transp_inhibit"/>
    <property type="match status" value="1"/>
</dbReference>
<dbReference type="Proteomes" id="UP000237105">
    <property type="component" value="Unassembled WGS sequence"/>
</dbReference>
<dbReference type="OrthoDB" id="423607at2759"/>
<evidence type="ECO:0008006" key="5">
    <source>
        <dbReference type="Google" id="ProtNLM"/>
    </source>
</evidence>
<name>A0A2P5C1R8_PARAD</name>
<gene>
    <name evidence="3" type="ORF">PanWU01x14_191180</name>
</gene>
<reference evidence="4" key="1">
    <citation type="submission" date="2016-06" db="EMBL/GenBank/DDBJ databases">
        <title>Parallel loss of symbiosis genes in relatives of nitrogen-fixing non-legume Parasponia.</title>
        <authorList>
            <person name="Van Velzen R."/>
            <person name="Holmer R."/>
            <person name="Bu F."/>
            <person name="Rutten L."/>
            <person name="Van Zeijl A."/>
            <person name="Liu W."/>
            <person name="Santuari L."/>
            <person name="Cao Q."/>
            <person name="Sharma T."/>
            <person name="Shen D."/>
            <person name="Roswanjaya Y."/>
            <person name="Wardhani T."/>
            <person name="Kalhor M.S."/>
            <person name="Jansen J."/>
            <person name="Van den Hoogen J."/>
            <person name="Gungor B."/>
            <person name="Hartog M."/>
            <person name="Hontelez J."/>
            <person name="Verver J."/>
            <person name="Yang W.-C."/>
            <person name="Schijlen E."/>
            <person name="Repin R."/>
            <person name="Schilthuizen M."/>
            <person name="Schranz E."/>
            <person name="Heidstra R."/>
            <person name="Miyata K."/>
            <person name="Fedorova E."/>
            <person name="Kohlen W."/>
            <person name="Bisseling T."/>
            <person name="Smit S."/>
            <person name="Geurts R."/>
        </authorList>
    </citation>
    <scope>NUCLEOTIDE SEQUENCE [LARGE SCALE GENOMIC DNA]</scope>
    <source>
        <strain evidence="4">cv. WU1-14</strain>
    </source>
</reference>
<dbReference type="Pfam" id="PF18511">
    <property type="entry name" value="F-box_5"/>
    <property type="match status" value="1"/>
</dbReference>
<accession>A0A2P5C1R8</accession>
<protein>
    <recommendedName>
        <fullName evidence="5">COI1 F-box domain-containing protein</fullName>
    </recommendedName>
</protein>
<comment type="caution">
    <text evidence="3">The sequence shown here is derived from an EMBL/GenBank/DDBJ whole genome shotgun (WGS) entry which is preliminary data.</text>
</comment>
<evidence type="ECO:0000259" key="2">
    <source>
        <dbReference type="Pfam" id="PF18791"/>
    </source>
</evidence>
<dbReference type="EMBL" id="JXTB01000187">
    <property type="protein sequence ID" value="PON55010.1"/>
    <property type="molecule type" value="Genomic_DNA"/>
</dbReference>
<keyword evidence="4" id="KW-1185">Reference proteome</keyword>
<dbReference type="InterPro" id="IPR041101">
    <property type="entry name" value="Transp_inhibit"/>
</dbReference>
<sequence length="85" mass="9877">MMSYIHNLKDQDAISLVCRHWYKLDALTPKYIVIALYYTATPNRLQSHLGYLESLKLNEKPRASMFNLIPEDWGGYVMPWATAIS</sequence>
<dbReference type="InterPro" id="IPR032675">
    <property type="entry name" value="LRR_dom_sf"/>
</dbReference>
<dbReference type="Gene3D" id="3.80.10.10">
    <property type="entry name" value="Ribonuclease Inhibitor"/>
    <property type="match status" value="1"/>
</dbReference>
<proteinExistence type="predicted"/>
<feature type="domain" description="COI1 F-box" evidence="1">
    <location>
        <begin position="2"/>
        <end position="28"/>
    </location>
</feature>
<dbReference type="AlphaFoldDB" id="A0A2P5C1R8"/>
<evidence type="ECO:0000313" key="3">
    <source>
        <dbReference type="EMBL" id="PON55010.1"/>
    </source>
</evidence>